<proteinExistence type="predicted"/>
<gene>
    <name evidence="1" type="ORF">PG993_006959</name>
</gene>
<evidence type="ECO:0000313" key="1">
    <source>
        <dbReference type="EMBL" id="KAK8038548.1"/>
    </source>
</evidence>
<keyword evidence="2" id="KW-1185">Reference proteome</keyword>
<reference evidence="1 2" key="1">
    <citation type="submission" date="2023-01" db="EMBL/GenBank/DDBJ databases">
        <title>Analysis of 21 Apiospora genomes using comparative genomics revels a genus with tremendous synthesis potential of carbohydrate active enzymes and secondary metabolites.</title>
        <authorList>
            <person name="Sorensen T."/>
        </authorList>
    </citation>
    <scope>NUCLEOTIDE SEQUENCE [LARGE SCALE GENOMIC DNA]</scope>
    <source>
        <strain evidence="1 2">CBS 33761</strain>
    </source>
</reference>
<name>A0ABR1SW56_9PEZI</name>
<organism evidence="1 2">
    <name type="scientific">Apiospora rasikravindrae</name>
    <dbReference type="NCBI Taxonomy" id="990691"/>
    <lineage>
        <taxon>Eukaryota</taxon>
        <taxon>Fungi</taxon>
        <taxon>Dikarya</taxon>
        <taxon>Ascomycota</taxon>
        <taxon>Pezizomycotina</taxon>
        <taxon>Sordariomycetes</taxon>
        <taxon>Xylariomycetidae</taxon>
        <taxon>Amphisphaeriales</taxon>
        <taxon>Apiosporaceae</taxon>
        <taxon>Apiospora</taxon>
    </lineage>
</organism>
<sequence>MPGLMDLAQELRDQTRPDMLSLEAADRLGSCEHKFKEDHGPRIIPRKQLVSPMMGICHETRRFAQRFYPV</sequence>
<evidence type="ECO:0000313" key="2">
    <source>
        <dbReference type="Proteomes" id="UP001444661"/>
    </source>
</evidence>
<accession>A0ABR1SW56</accession>
<comment type="caution">
    <text evidence="1">The sequence shown here is derived from an EMBL/GenBank/DDBJ whole genome shotgun (WGS) entry which is preliminary data.</text>
</comment>
<protein>
    <submittedName>
        <fullName evidence="1">Uncharacterized protein</fullName>
    </submittedName>
</protein>
<dbReference type="EMBL" id="JAQQWK010000006">
    <property type="protein sequence ID" value="KAK8038548.1"/>
    <property type="molecule type" value="Genomic_DNA"/>
</dbReference>
<dbReference type="Proteomes" id="UP001444661">
    <property type="component" value="Unassembled WGS sequence"/>
</dbReference>